<proteinExistence type="predicted"/>
<dbReference type="Proteomes" id="UP000051124">
    <property type="component" value="Unassembled WGS sequence"/>
</dbReference>
<dbReference type="EMBL" id="LIZT01000023">
    <property type="protein sequence ID" value="KPJ50383.1"/>
    <property type="molecule type" value="Genomic_DNA"/>
</dbReference>
<protein>
    <recommendedName>
        <fullName evidence="3">Outer membrane protein beta-barrel domain-containing protein</fullName>
    </recommendedName>
</protein>
<comment type="caution">
    <text evidence="1">The sequence shown here is derived from an EMBL/GenBank/DDBJ whole genome shotgun (WGS) entry which is preliminary data.</text>
</comment>
<name>A0A0S7WK15_UNCT6</name>
<evidence type="ECO:0000313" key="2">
    <source>
        <dbReference type="Proteomes" id="UP000051124"/>
    </source>
</evidence>
<evidence type="ECO:0008006" key="3">
    <source>
        <dbReference type="Google" id="ProtNLM"/>
    </source>
</evidence>
<gene>
    <name evidence="1" type="ORF">AMJ40_03130</name>
</gene>
<evidence type="ECO:0000313" key="1">
    <source>
        <dbReference type="EMBL" id="KPJ50383.1"/>
    </source>
</evidence>
<organism evidence="1 2">
    <name type="scientific">candidate division TA06 bacterium DG_26</name>
    <dbReference type="NCBI Taxonomy" id="1703771"/>
    <lineage>
        <taxon>Bacteria</taxon>
        <taxon>Bacteria division TA06</taxon>
    </lineage>
</organism>
<accession>A0A0S7WK15</accession>
<reference evidence="1 2" key="1">
    <citation type="journal article" date="2015" name="Microbiome">
        <title>Genomic resolution of linkages in carbon, nitrogen, and sulfur cycling among widespread estuary sediment bacteria.</title>
        <authorList>
            <person name="Baker B.J."/>
            <person name="Lazar C.S."/>
            <person name="Teske A.P."/>
            <person name="Dick G.J."/>
        </authorList>
    </citation>
    <scope>NUCLEOTIDE SEQUENCE [LARGE SCALE GENOMIC DNA]</scope>
    <source>
        <strain evidence="1">DG_26</strain>
    </source>
</reference>
<sequence>MIPAISLFFFLCGMMSDGPVDKVSIGTTFFSPQAHDMKDAYGLIPVFSIGVDLPVGSDKSAFLTVEGVHESGTFREDVVYYPPVDAYHTRLKAVSLVFGGRLRSVDRGRSLSIGVGVVLAWAGEAIPEADAAGRIRYKNHTGRSVGAMADGEFDYLVTSNLSLGVRARFQLLSFGIRYRPEQGEWRHYVLDFSGASVGPYLAYHLR</sequence>
<dbReference type="AlphaFoldDB" id="A0A0S7WK15"/>